<gene>
    <name evidence="6" type="ORF">AV654_03740</name>
</gene>
<evidence type="ECO:0000256" key="2">
    <source>
        <dbReference type="ARBA" id="ARBA00022741"/>
    </source>
</evidence>
<dbReference type="PANTHER" id="PTHR24348:SF22">
    <property type="entry name" value="NON-SPECIFIC SERINE_THREONINE PROTEIN KINASE"/>
    <property type="match status" value="1"/>
</dbReference>
<dbReference type="GO" id="GO:0016020">
    <property type="term" value="C:membrane"/>
    <property type="evidence" value="ECO:0007669"/>
    <property type="project" value="TreeGrafter"/>
</dbReference>
<dbReference type="PANTHER" id="PTHR24348">
    <property type="entry name" value="SERINE/THREONINE-PROTEIN KINASE UNC-51-RELATED"/>
    <property type="match status" value="1"/>
</dbReference>
<dbReference type="GO" id="GO:0005776">
    <property type="term" value="C:autophagosome"/>
    <property type="evidence" value="ECO:0007669"/>
    <property type="project" value="TreeGrafter"/>
</dbReference>
<evidence type="ECO:0000256" key="3">
    <source>
        <dbReference type="ARBA" id="ARBA00022777"/>
    </source>
</evidence>
<dbReference type="STRING" id="1007103.GCA_000213315_03679"/>
<feature type="domain" description="Protein kinase" evidence="5">
    <location>
        <begin position="30"/>
        <end position="299"/>
    </location>
</feature>
<keyword evidence="7" id="KW-1185">Reference proteome</keyword>
<keyword evidence="1" id="KW-0808">Transferase</keyword>
<dbReference type="CDD" id="cd14014">
    <property type="entry name" value="STKc_PknB_like"/>
    <property type="match status" value="1"/>
</dbReference>
<dbReference type="AlphaFoldDB" id="A0A165Q5D7"/>
<keyword evidence="2" id="KW-0547">Nucleotide-binding</keyword>
<evidence type="ECO:0000259" key="5">
    <source>
        <dbReference type="PROSITE" id="PS50011"/>
    </source>
</evidence>
<accession>A0A165Q5D7</accession>
<evidence type="ECO:0000256" key="1">
    <source>
        <dbReference type="ARBA" id="ARBA00022679"/>
    </source>
</evidence>
<dbReference type="Proteomes" id="UP000076563">
    <property type="component" value="Unassembled WGS sequence"/>
</dbReference>
<dbReference type="SUPFAM" id="SSF56112">
    <property type="entry name" value="Protein kinase-like (PK-like)"/>
    <property type="match status" value="1"/>
</dbReference>
<dbReference type="eggNOG" id="COG0515">
    <property type="taxonomic scope" value="Bacteria"/>
</dbReference>
<dbReference type="Pfam" id="PF00069">
    <property type="entry name" value="Pkinase"/>
    <property type="match status" value="1"/>
</dbReference>
<protein>
    <recommendedName>
        <fullName evidence="5">Protein kinase domain-containing protein</fullName>
    </recommendedName>
</protein>
<reference evidence="7" key="1">
    <citation type="submission" date="2016-01" db="EMBL/GenBank/DDBJ databases">
        <title>Draft genome of Chromobacterium sp. F49.</title>
        <authorList>
            <person name="Hong K.W."/>
        </authorList>
    </citation>
    <scope>NUCLEOTIDE SEQUENCE [LARGE SCALE GENOMIC DNA]</scope>
    <source>
        <strain evidence="7">M63</strain>
    </source>
</reference>
<dbReference type="OrthoDB" id="9788659at2"/>
<dbReference type="SMART" id="SM00220">
    <property type="entry name" value="S_TKc"/>
    <property type="match status" value="1"/>
</dbReference>
<comment type="caution">
    <text evidence="6">The sequence shown here is derived from an EMBL/GenBank/DDBJ whole genome shotgun (WGS) entry which is preliminary data.</text>
</comment>
<dbReference type="GO" id="GO:0004674">
    <property type="term" value="F:protein serine/threonine kinase activity"/>
    <property type="evidence" value="ECO:0007669"/>
    <property type="project" value="InterPro"/>
</dbReference>
<proteinExistence type="predicted"/>
<dbReference type="EMBL" id="LQRA01000088">
    <property type="protein sequence ID" value="KZE73699.1"/>
    <property type="molecule type" value="Genomic_DNA"/>
</dbReference>
<dbReference type="Gene3D" id="1.10.510.10">
    <property type="entry name" value="Transferase(Phosphotransferase) domain 1"/>
    <property type="match status" value="1"/>
</dbReference>
<dbReference type="GO" id="GO:0005829">
    <property type="term" value="C:cytosol"/>
    <property type="evidence" value="ECO:0007669"/>
    <property type="project" value="TreeGrafter"/>
</dbReference>
<dbReference type="PROSITE" id="PS50011">
    <property type="entry name" value="PROTEIN_KINASE_DOM"/>
    <property type="match status" value="1"/>
</dbReference>
<dbReference type="InterPro" id="IPR008271">
    <property type="entry name" value="Ser/Thr_kinase_AS"/>
</dbReference>
<dbReference type="InterPro" id="IPR000719">
    <property type="entry name" value="Prot_kinase_dom"/>
</dbReference>
<keyword evidence="4" id="KW-0067">ATP-binding</keyword>
<dbReference type="PROSITE" id="PS00108">
    <property type="entry name" value="PROTEIN_KINASE_ST"/>
    <property type="match status" value="1"/>
</dbReference>
<dbReference type="GO" id="GO:0005524">
    <property type="term" value="F:ATP binding"/>
    <property type="evidence" value="ECO:0007669"/>
    <property type="project" value="UniProtKB-KW"/>
</dbReference>
<name>A0A165Q5D7_9BACL</name>
<evidence type="ECO:0000313" key="7">
    <source>
        <dbReference type="Proteomes" id="UP000076563"/>
    </source>
</evidence>
<organism evidence="6 7">
    <name type="scientific">Paenibacillus elgii</name>
    <dbReference type="NCBI Taxonomy" id="189691"/>
    <lineage>
        <taxon>Bacteria</taxon>
        <taxon>Bacillati</taxon>
        <taxon>Bacillota</taxon>
        <taxon>Bacilli</taxon>
        <taxon>Bacillales</taxon>
        <taxon>Paenibacillaceae</taxon>
        <taxon>Paenibacillus</taxon>
    </lineage>
</organism>
<dbReference type="GO" id="GO:0000407">
    <property type="term" value="C:phagophore assembly site"/>
    <property type="evidence" value="ECO:0007669"/>
    <property type="project" value="TreeGrafter"/>
</dbReference>
<dbReference type="InterPro" id="IPR011009">
    <property type="entry name" value="Kinase-like_dom_sf"/>
</dbReference>
<keyword evidence="3" id="KW-0418">Kinase</keyword>
<sequence>MFETKEQFGMTLDLDDVCLQRHTLLKGGAYRIEERLASSELSIVYIGSPAEGEERLAIKEFYPGSLALRDMDGKTVLCRRPSIRRKFEGLNDAFRREAAILSRLRHGHIVEYIDHFEENGTSYLVTRYCAGKPLVNYIREEKPSAAHLIRNVLLPLLDTVDFIHRQGIIHRDLKPGNLMVSEEGRPVLLDFGSAVSLAEPDVRPIFTTSGFSPLELYSEKARQGKKADLFSAAAILYYSFTGRVPADVSERLIEDRMESARTANPEVNLLLSGMIRWGLAVQPRRRCPSLKLLKAALRLEDMRLKAGMRRNRLEPPSAVSEK</sequence>
<evidence type="ECO:0000256" key="4">
    <source>
        <dbReference type="ARBA" id="ARBA00022840"/>
    </source>
</evidence>
<dbReference type="InterPro" id="IPR045269">
    <property type="entry name" value="Atg1-like"/>
</dbReference>
<evidence type="ECO:0000313" key="6">
    <source>
        <dbReference type="EMBL" id="KZE73699.1"/>
    </source>
</evidence>